<protein>
    <submittedName>
        <fullName evidence="1">Uncharacterized protein</fullName>
    </submittedName>
</protein>
<gene>
    <name evidence="1" type="ORF">C3744_27590</name>
</gene>
<proteinExistence type="predicted"/>
<evidence type="ECO:0000313" key="1">
    <source>
        <dbReference type="EMBL" id="RDZ07172.1"/>
    </source>
</evidence>
<reference evidence="1 2" key="1">
    <citation type="journal article" date="2018" name="Appl. Environ. Microbiol.">
        <title>Antimicrobial susceptibility testing and tentative epidemiological cut-off values of five Bacillus species relevant for use as animal feed additives or for plant protection.</title>
        <authorList>
            <person name="Agerso Y."/>
            <person name="Stuer-Lauridsen B."/>
            <person name="Bjerre K."/>
            <person name="Jensen M.G."/>
            <person name="Johansen E."/>
            <person name="Bennedsen M."/>
            <person name="Brockmann E."/>
            <person name="Nielsen B."/>
        </authorList>
    </citation>
    <scope>NUCLEOTIDE SEQUENCE [LARGE SCALE GENOMIC DNA]</scope>
    <source>
        <strain evidence="1 2">CHCC20162</strain>
    </source>
</reference>
<dbReference type="Proteomes" id="UP000256519">
    <property type="component" value="Unassembled WGS sequence"/>
</dbReference>
<comment type="caution">
    <text evidence="1">The sequence shown here is derived from an EMBL/GenBank/DDBJ whole genome shotgun (WGS) entry which is preliminary data.</text>
</comment>
<accession>A0A3D8WU71</accession>
<name>A0A3D8WU71_PRIMG</name>
<evidence type="ECO:0000313" key="2">
    <source>
        <dbReference type="Proteomes" id="UP000256519"/>
    </source>
</evidence>
<sequence length="186" mass="21464">MMVKEMKEVIATPYINLEINKEPGVHVVLDETKKDGVYFIKLTVKSIKKRILPKMALKWSVPLLDIQLYKSLQTSKGDVSASFVHCFMNKNGSNRYTIACSDIRHPILCAPNWKEMCLDVEMALFSESTWSLHSYETELRVDTRMVETEELFKDLAKWYERKEINLASAFEHATAIDERGNVSLDI</sequence>
<dbReference type="EMBL" id="PQWM01000054">
    <property type="protein sequence ID" value="RDZ07172.1"/>
    <property type="molecule type" value="Genomic_DNA"/>
</dbReference>
<dbReference type="AlphaFoldDB" id="A0A3D8WU71"/>
<organism evidence="1 2">
    <name type="scientific">Priestia megaterium</name>
    <name type="common">Bacillus megaterium</name>
    <dbReference type="NCBI Taxonomy" id="1404"/>
    <lineage>
        <taxon>Bacteria</taxon>
        <taxon>Bacillati</taxon>
        <taxon>Bacillota</taxon>
        <taxon>Bacilli</taxon>
        <taxon>Bacillales</taxon>
        <taxon>Bacillaceae</taxon>
        <taxon>Priestia</taxon>
    </lineage>
</organism>